<evidence type="ECO:0000256" key="6">
    <source>
        <dbReference type="ARBA" id="ARBA00022679"/>
    </source>
</evidence>
<dbReference type="PROSITE" id="PS50894">
    <property type="entry name" value="HPT"/>
    <property type="match status" value="1"/>
</dbReference>
<dbReference type="GO" id="GO:0006935">
    <property type="term" value="P:chemotaxis"/>
    <property type="evidence" value="ECO:0007669"/>
    <property type="project" value="UniProtKB-KW"/>
</dbReference>
<dbReference type="InterPro" id="IPR004105">
    <property type="entry name" value="CheA-like_dim"/>
</dbReference>
<evidence type="ECO:0000256" key="7">
    <source>
        <dbReference type="ARBA" id="ARBA00022741"/>
    </source>
</evidence>
<dbReference type="PROSITE" id="PS50109">
    <property type="entry name" value="HIS_KIN"/>
    <property type="match status" value="1"/>
</dbReference>
<dbReference type="SMART" id="SM00260">
    <property type="entry name" value="CheW"/>
    <property type="match status" value="1"/>
</dbReference>
<protein>
    <recommendedName>
        <fullName evidence="3">Chemotaxis protein CheA</fullName>
        <ecNumber evidence="2">2.7.13.3</ecNumber>
    </recommendedName>
</protein>
<proteinExistence type="predicted"/>
<dbReference type="Proteomes" id="UP000199227">
    <property type="component" value="Unassembled WGS sequence"/>
</dbReference>
<dbReference type="Pfam" id="PF01584">
    <property type="entry name" value="CheW"/>
    <property type="match status" value="1"/>
</dbReference>
<dbReference type="PANTHER" id="PTHR43395:SF10">
    <property type="entry name" value="CHEMOTAXIS PROTEIN CHEA"/>
    <property type="match status" value="1"/>
</dbReference>
<evidence type="ECO:0000259" key="15">
    <source>
        <dbReference type="PROSITE" id="PS50851"/>
    </source>
</evidence>
<keyword evidence="6" id="KW-0808">Transferase</keyword>
<gene>
    <name evidence="17" type="ORF">SAMN05216234_11533</name>
</gene>
<dbReference type="InterPro" id="IPR036061">
    <property type="entry name" value="CheW-like_dom_sf"/>
</dbReference>
<dbReference type="SUPFAM" id="SSF50341">
    <property type="entry name" value="CheW-like"/>
    <property type="match status" value="1"/>
</dbReference>
<dbReference type="SUPFAM" id="SSF47226">
    <property type="entry name" value="Histidine-containing phosphotransfer domain, HPT domain"/>
    <property type="match status" value="1"/>
</dbReference>
<keyword evidence="13" id="KW-0175">Coiled coil</keyword>
<dbReference type="InterPro" id="IPR005467">
    <property type="entry name" value="His_kinase_dom"/>
</dbReference>
<evidence type="ECO:0000256" key="8">
    <source>
        <dbReference type="ARBA" id="ARBA00022777"/>
    </source>
</evidence>
<dbReference type="SMART" id="SM00387">
    <property type="entry name" value="HATPase_c"/>
    <property type="match status" value="1"/>
</dbReference>
<keyword evidence="7" id="KW-0547">Nucleotide-binding</keyword>
<keyword evidence="8 17" id="KW-0418">Kinase</keyword>
<evidence type="ECO:0000256" key="3">
    <source>
        <dbReference type="ARBA" id="ARBA00021495"/>
    </source>
</evidence>
<dbReference type="CDD" id="cd00088">
    <property type="entry name" value="HPT"/>
    <property type="match status" value="1"/>
</dbReference>
<feature type="coiled-coil region" evidence="13">
    <location>
        <begin position="2"/>
        <end position="33"/>
    </location>
</feature>
<accession>A0A1I5PGM5</accession>
<evidence type="ECO:0000256" key="10">
    <source>
        <dbReference type="ARBA" id="ARBA00023012"/>
    </source>
</evidence>
<evidence type="ECO:0000256" key="2">
    <source>
        <dbReference type="ARBA" id="ARBA00012438"/>
    </source>
</evidence>
<dbReference type="InterPro" id="IPR036641">
    <property type="entry name" value="HPT_dom_sf"/>
</dbReference>
<evidence type="ECO:0000259" key="16">
    <source>
        <dbReference type="PROSITE" id="PS50894"/>
    </source>
</evidence>
<feature type="domain" description="Histidine kinase" evidence="14">
    <location>
        <begin position="315"/>
        <end position="524"/>
    </location>
</feature>
<evidence type="ECO:0000313" key="18">
    <source>
        <dbReference type="Proteomes" id="UP000199227"/>
    </source>
</evidence>
<dbReference type="Gene3D" id="1.10.287.560">
    <property type="entry name" value="Histidine kinase CheA-like, homodimeric domain"/>
    <property type="match status" value="1"/>
</dbReference>
<feature type="modified residue" description="Phosphohistidine" evidence="12">
    <location>
        <position position="48"/>
    </location>
</feature>
<evidence type="ECO:0000259" key="14">
    <source>
        <dbReference type="PROSITE" id="PS50109"/>
    </source>
</evidence>
<dbReference type="Pfam" id="PF02895">
    <property type="entry name" value="H-kinase_dim"/>
    <property type="match status" value="1"/>
</dbReference>
<comment type="function">
    <text evidence="11">Involved in the transmission of sensory signals from the chemoreceptors to the flagellar motors. CheA is autophosphorylated; it can transfer its phosphate group to either CheB or CheY.</text>
</comment>
<dbReference type="PANTHER" id="PTHR43395">
    <property type="entry name" value="SENSOR HISTIDINE KINASE CHEA"/>
    <property type="match status" value="1"/>
</dbReference>
<dbReference type="InterPro" id="IPR008207">
    <property type="entry name" value="Sig_transdc_His_kin_Hpt_dom"/>
</dbReference>
<dbReference type="Gene3D" id="2.30.30.40">
    <property type="entry name" value="SH3 Domains"/>
    <property type="match status" value="1"/>
</dbReference>
<feature type="domain" description="HPt" evidence="16">
    <location>
        <begin position="1"/>
        <end position="105"/>
    </location>
</feature>
<sequence length="667" mass="75045">MNAEFISMLDEYKAENDELLQNMEDALMQIQEEGMNDENINAVFRAAHTIKGSSGMFGIDYIVKFTHVAENLLDKIRNNKIQINDEIIDTLLSCKDHIQTLVDFVVDNPDNEPSDDITQKSNNLIEILTKYLDNKNEKEKNTAQNENITNNNTVDKSKDKTIYKIKIDFKEETFNHGFDLYSFINYLNNLGEIASFKTITTKVPTIDSINPTKCYLSFEIEFASTESESKIKDVFELAKDDCQIEIINPNKVTEKKDKKTDEIQKKISSKKIAVNKSSNSIRVDAEKVDSLINLIGEMVISNAVVMQKAKNNGNSDLIESISNVSRMLEELRENAMQIRMIPIGDTFKKYKRIVHDLANKLGKQIELSMSGYETELDKTVIEKISDPLVHLIRNSVDHGIETPDERVKNGKNPKGTIELNAYHDAGSIVIEIKDDGKGLDAEVILQKGIEKGLVENPELMTQKEIFELILQPGFSTAKKVSDISGRGVGMDVVKRNITDLRGEIEIFSEKGHGTRILIRLPLTLAIIDGFLTKVSNTYFVIPLDMVIECIELTKAIKEEMRGNNYINLRGKVLPVLDLNQYFKIDKKNPTSKDNVVVVNYAGKYMGILVQELLGELQTVIKPLGQVFKNLNSLSGSTILGNGEVALILDIPSLLKDMEKRPLNNCAA</sequence>
<dbReference type="PROSITE" id="PS50851">
    <property type="entry name" value="CHEW"/>
    <property type="match status" value="1"/>
</dbReference>
<comment type="catalytic activity">
    <reaction evidence="1">
        <text>ATP + protein L-histidine = ADP + protein N-phospho-L-histidine.</text>
        <dbReference type="EC" id="2.7.13.3"/>
    </reaction>
</comment>
<evidence type="ECO:0000256" key="5">
    <source>
        <dbReference type="ARBA" id="ARBA00022553"/>
    </source>
</evidence>
<dbReference type="Gene3D" id="1.20.120.160">
    <property type="entry name" value="HPT domain"/>
    <property type="match status" value="1"/>
</dbReference>
<dbReference type="InterPro" id="IPR036097">
    <property type="entry name" value="HisK_dim/P_sf"/>
</dbReference>
<dbReference type="InterPro" id="IPR036890">
    <property type="entry name" value="HATPase_C_sf"/>
</dbReference>
<name>A0A1I5PGM5_9BACT</name>
<dbReference type="EMBL" id="FOXB01000015">
    <property type="protein sequence ID" value="SFP33244.1"/>
    <property type="molecule type" value="Genomic_DNA"/>
</dbReference>
<dbReference type="CDD" id="cd16916">
    <property type="entry name" value="HATPase_CheA-like"/>
    <property type="match status" value="1"/>
</dbReference>
<organism evidence="17 18">
    <name type="scientific">Hydrogenimonas thermophila</name>
    <dbReference type="NCBI Taxonomy" id="223786"/>
    <lineage>
        <taxon>Bacteria</taxon>
        <taxon>Pseudomonadati</taxon>
        <taxon>Campylobacterota</taxon>
        <taxon>Epsilonproteobacteria</taxon>
        <taxon>Campylobacterales</taxon>
        <taxon>Hydrogenimonadaceae</taxon>
        <taxon>Hydrogenimonas</taxon>
    </lineage>
</organism>
<dbReference type="SUPFAM" id="SSF55874">
    <property type="entry name" value="ATPase domain of HSP90 chaperone/DNA topoisomerase II/histidine kinase"/>
    <property type="match status" value="1"/>
</dbReference>
<dbReference type="PRINTS" id="PR00344">
    <property type="entry name" value="BCTRLSENSOR"/>
</dbReference>
<keyword evidence="5 12" id="KW-0597">Phosphoprotein</keyword>
<feature type="domain" description="CheW-like" evidence="15">
    <location>
        <begin position="526"/>
        <end position="659"/>
    </location>
</feature>
<dbReference type="AlphaFoldDB" id="A0A1I5PGM5"/>
<dbReference type="InterPro" id="IPR002545">
    <property type="entry name" value="CheW-lke_dom"/>
</dbReference>
<dbReference type="FunFam" id="3.30.565.10:FF:000016">
    <property type="entry name" value="Chemotaxis protein CheA, putative"/>
    <property type="match status" value="1"/>
</dbReference>
<dbReference type="InterPro" id="IPR051315">
    <property type="entry name" value="Bact_Chemotaxis_CheA"/>
</dbReference>
<reference evidence="17 18" key="1">
    <citation type="submission" date="2016-10" db="EMBL/GenBank/DDBJ databases">
        <authorList>
            <person name="de Groot N.N."/>
        </authorList>
    </citation>
    <scope>NUCLEOTIDE SEQUENCE [LARGE SCALE GENOMIC DNA]</scope>
    <source>
        <strain evidence="17 18">EP1-55-1</strain>
    </source>
</reference>
<dbReference type="InterPro" id="IPR004358">
    <property type="entry name" value="Sig_transdc_His_kin-like_C"/>
</dbReference>
<keyword evidence="10" id="KW-0902">Two-component regulatory system</keyword>
<dbReference type="InterPro" id="IPR003594">
    <property type="entry name" value="HATPase_dom"/>
</dbReference>
<dbReference type="GO" id="GO:0005737">
    <property type="term" value="C:cytoplasm"/>
    <property type="evidence" value="ECO:0007669"/>
    <property type="project" value="InterPro"/>
</dbReference>
<evidence type="ECO:0000256" key="9">
    <source>
        <dbReference type="ARBA" id="ARBA00022840"/>
    </source>
</evidence>
<dbReference type="GO" id="GO:0000155">
    <property type="term" value="F:phosphorelay sensor kinase activity"/>
    <property type="evidence" value="ECO:0007669"/>
    <property type="project" value="InterPro"/>
</dbReference>
<dbReference type="GO" id="GO:0005524">
    <property type="term" value="F:ATP binding"/>
    <property type="evidence" value="ECO:0007669"/>
    <property type="project" value="UniProtKB-KW"/>
</dbReference>
<dbReference type="RefSeq" id="WP_218147923.1">
    <property type="nucleotide sequence ID" value="NZ_FOXB01000015.1"/>
</dbReference>
<dbReference type="SUPFAM" id="SSF47384">
    <property type="entry name" value="Homodimeric domain of signal transducing histidine kinase"/>
    <property type="match status" value="1"/>
</dbReference>
<evidence type="ECO:0000256" key="11">
    <source>
        <dbReference type="ARBA" id="ARBA00035100"/>
    </source>
</evidence>
<dbReference type="Pfam" id="PF02518">
    <property type="entry name" value="HATPase_c"/>
    <property type="match status" value="1"/>
</dbReference>
<evidence type="ECO:0000256" key="4">
    <source>
        <dbReference type="ARBA" id="ARBA00022500"/>
    </source>
</evidence>
<keyword evidence="9" id="KW-0067">ATP-binding</keyword>
<dbReference type="SMART" id="SM00073">
    <property type="entry name" value="HPT"/>
    <property type="match status" value="1"/>
</dbReference>
<keyword evidence="18" id="KW-1185">Reference proteome</keyword>
<evidence type="ECO:0000256" key="13">
    <source>
        <dbReference type="SAM" id="Coils"/>
    </source>
</evidence>
<dbReference type="STRING" id="223786.SAMN05216234_11533"/>
<dbReference type="EC" id="2.7.13.3" evidence="2"/>
<keyword evidence="4" id="KW-0145">Chemotaxis</keyword>
<dbReference type="InterPro" id="IPR037006">
    <property type="entry name" value="CheA-like_homodim_sf"/>
</dbReference>
<dbReference type="Gene3D" id="3.30.565.10">
    <property type="entry name" value="Histidine kinase-like ATPase, C-terminal domain"/>
    <property type="match status" value="1"/>
</dbReference>
<evidence type="ECO:0000256" key="12">
    <source>
        <dbReference type="PROSITE-ProRule" id="PRU00110"/>
    </source>
</evidence>
<evidence type="ECO:0000256" key="1">
    <source>
        <dbReference type="ARBA" id="ARBA00000085"/>
    </source>
</evidence>
<evidence type="ECO:0000313" key="17">
    <source>
        <dbReference type="EMBL" id="SFP33244.1"/>
    </source>
</evidence>
<dbReference type="SMART" id="SM01231">
    <property type="entry name" value="H-kinase_dim"/>
    <property type="match status" value="1"/>
</dbReference>
<dbReference type="Pfam" id="PF01627">
    <property type="entry name" value="Hpt"/>
    <property type="match status" value="1"/>
</dbReference>